<sequence>MARRLNISPAYVNLLENNQRSLSVQVLMALTEAYGIDGRSLVQDNEASQLADLRALMRDPLFASEQPDLTELRAAVDHAPRLVARLVQLYQAHRSVVDQVKRLAGSDAASDLRLSTPETQIHDFFRDHGNHFDAIERIAEAVGARIGGPHDDMYALLKRHLRIEHNIQTEVRRISDMPETLRAFDQQNHSVALSEALDHTNRIFQLAHVLGLVEAAPIVDALAASSGIDSEAGIARLRVELTNYFAAALLMPYDEVLTLAQETEYDIDRITAAFSVSFEQVCHRLTTLQRDGARGVPFFFLRVDRAGNVTKRFNATEFTLAEDGGACPVWDLHGAFRVPGLILPQFVELPDGARFFTISRTTDRPVFSRQTQDRRLVVAIGCENTHADRIGYARPYNMDGPGLYSQIGINCHVCPRQACAQRAHQPLHMKLPLDTSRRGRTRYES</sequence>
<dbReference type="Pfam" id="PF01381">
    <property type="entry name" value="HTH_3"/>
    <property type="match status" value="1"/>
</dbReference>
<evidence type="ECO:0000256" key="1">
    <source>
        <dbReference type="ARBA" id="ARBA00007227"/>
    </source>
</evidence>
<keyword evidence="4" id="KW-1185">Reference proteome</keyword>
<evidence type="ECO:0000313" key="4">
    <source>
        <dbReference type="Proteomes" id="UP000198417"/>
    </source>
</evidence>
<dbReference type="PROSITE" id="PS50943">
    <property type="entry name" value="HTH_CROC1"/>
    <property type="match status" value="1"/>
</dbReference>
<dbReference type="AlphaFoldDB" id="A0A238XZK5"/>
<dbReference type="PIRSF" id="PIRSF019251">
    <property type="entry name" value="Rv0465c"/>
    <property type="match status" value="1"/>
</dbReference>
<dbReference type="InterPro" id="IPR010982">
    <property type="entry name" value="Lambda_DNA-bd_dom_sf"/>
</dbReference>
<organism evidence="3 4">
    <name type="scientific">Puniceibacterium sediminis</name>
    <dbReference type="NCBI Taxonomy" id="1608407"/>
    <lineage>
        <taxon>Bacteria</taxon>
        <taxon>Pseudomonadati</taxon>
        <taxon>Pseudomonadota</taxon>
        <taxon>Alphaproteobacteria</taxon>
        <taxon>Rhodobacterales</taxon>
        <taxon>Paracoccaceae</taxon>
        <taxon>Puniceibacterium</taxon>
    </lineage>
</organism>
<protein>
    <recommendedName>
        <fullName evidence="2">HTH cro/C1-type domain-containing protein</fullName>
    </recommendedName>
</protein>
<dbReference type="InterPro" id="IPR018653">
    <property type="entry name" value="ScfR_C"/>
</dbReference>
<dbReference type="CDD" id="cd00093">
    <property type="entry name" value="HTH_XRE"/>
    <property type="match status" value="1"/>
</dbReference>
<evidence type="ECO:0000259" key="2">
    <source>
        <dbReference type="PROSITE" id="PS50943"/>
    </source>
</evidence>
<proteinExistence type="inferred from homology"/>
<dbReference type="Pfam" id="PF06114">
    <property type="entry name" value="Peptidase_M78"/>
    <property type="match status" value="1"/>
</dbReference>
<comment type="similarity">
    <text evidence="1">Belongs to the short-chain fatty acyl-CoA assimilation regulator (ScfR) family.</text>
</comment>
<evidence type="ECO:0000313" key="3">
    <source>
        <dbReference type="EMBL" id="SNR63998.1"/>
    </source>
</evidence>
<feature type="domain" description="HTH cro/C1-type" evidence="2">
    <location>
        <begin position="1"/>
        <end position="41"/>
    </location>
</feature>
<reference evidence="3 4" key="1">
    <citation type="submission" date="2017-06" db="EMBL/GenBank/DDBJ databases">
        <authorList>
            <person name="Kim H.J."/>
            <person name="Triplett B.A."/>
        </authorList>
    </citation>
    <scope>NUCLEOTIDE SEQUENCE [LARGE SCALE GENOMIC DNA]</scope>
    <source>
        <strain evidence="3 4">DSM 29052</strain>
    </source>
</reference>
<dbReference type="Proteomes" id="UP000198417">
    <property type="component" value="Unassembled WGS sequence"/>
</dbReference>
<dbReference type="InterPro" id="IPR026281">
    <property type="entry name" value="HTH_RamB"/>
</dbReference>
<dbReference type="GO" id="GO:0006355">
    <property type="term" value="P:regulation of DNA-templated transcription"/>
    <property type="evidence" value="ECO:0007669"/>
    <property type="project" value="InterPro"/>
</dbReference>
<gene>
    <name evidence="3" type="ORF">SAMN06265370_113126</name>
</gene>
<dbReference type="InterPro" id="IPR001387">
    <property type="entry name" value="Cro/C1-type_HTH"/>
</dbReference>
<dbReference type="InterPro" id="IPR010359">
    <property type="entry name" value="IrrE_HExxH"/>
</dbReference>
<dbReference type="EMBL" id="FZNN01000013">
    <property type="protein sequence ID" value="SNR63998.1"/>
    <property type="molecule type" value="Genomic_DNA"/>
</dbReference>
<accession>A0A238XZK5</accession>
<name>A0A238XZK5_9RHOB</name>
<dbReference type="SUPFAM" id="SSF47413">
    <property type="entry name" value="lambda repressor-like DNA-binding domains"/>
    <property type="match status" value="1"/>
</dbReference>
<dbReference type="GO" id="GO:0003677">
    <property type="term" value="F:DNA binding"/>
    <property type="evidence" value="ECO:0007669"/>
    <property type="project" value="InterPro"/>
</dbReference>
<dbReference type="Gene3D" id="1.10.260.40">
    <property type="entry name" value="lambda repressor-like DNA-binding domains"/>
    <property type="match status" value="1"/>
</dbReference>
<dbReference type="Pfam" id="PF09856">
    <property type="entry name" value="ScfRs"/>
    <property type="match status" value="1"/>
</dbReference>